<dbReference type="AlphaFoldDB" id="A0A9D2ATB8"/>
<keyword evidence="5" id="KW-0408">Iron</keyword>
<keyword evidence="7" id="KW-0812">Transmembrane</keyword>
<dbReference type="InterPro" id="IPR017896">
    <property type="entry name" value="4Fe4S_Fe-S-bd"/>
</dbReference>
<feature type="domain" description="4Fe-4S ferredoxin-type" evidence="8">
    <location>
        <begin position="153"/>
        <end position="185"/>
    </location>
</feature>
<protein>
    <submittedName>
        <fullName evidence="9">4Fe-4S binding protein</fullName>
    </submittedName>
</protein>
<keyword evidence="3" id="KW-0479">Metal-binding</keyword>
<dbReference type="InterPro" id="IPR051684">
    <property type="entry name" value="Electron_Trans/Redox"/>
</dbReference>
<gene>
    <name evidence="9" type="ORF">H9981_09045</name>
</gene>
<dbReference type="GO" id="GO:0051539">
    <property type="term" value="F:4 iron, 4 sulfur cluster binding"/>
    <property type="evidence" value="ECO:0007669"/>
    <property type="project" value="UniProtKB-KW"/>
</dbReference>
<evidence type="ECO:0000256" key="5">
    <source>
        <dbReference type="ARBA" id="ARBA00023004"/>
    </source>
</evidence>
<name>A0A9D2ATB8_9FIRM</name>
<evidence type="ECO:0000256" key="6">
    <source>
        <dbReference type="ARBA" id="ARBA00023014"/>
    </source>
</evidence>
<organism evidence="9 10">
    <name type="scientific">Candidatus Mediterraneibacter caccavium</name>
    <dbReference type="NCBI Taxonomy" id="2838661"/>
    <lineage>
        <taxon>Bacteria</taxon>
        <taxon>Bacillati</taxon>
        <taxon>Bacillota</taxon>
        <taxon>Clostridia</taxon>
        <taxon>Lachnospirales</taxon>
        <taxon>Lachnospiraceae</taxon>
        <taxon>Mediterraneibacter</taxon>
    </lineage>
</organism>
<evidence type="ECO:0000256" key="1">
    <source>
        <dbReference type="ARBA" id="ARBA00022448"/>
    </source>
</evidence>
<keyword evidence="6" id="KW-0411">Iron-sulfur</keyword>
<dbReference type="GO" id="GO:0046872">
    <property type="term" value="F:metal ion binding"/>
    <property type="evidence" value="ECO:0007669"/>
    <property type="project" value="UniProtKB-KW"/>
</dbReference>
<keyword evidence="4" id="KW-0249">Electron transport</keyword>
<evidence type="ECO:0000259" key="8">
    <source>
        <dbReference type="Pfam" id="PF12801"/>
    </source>
</evidence>
<keyword evidence="7" id="KW-1133">Transmembrane helix</keyword>
<dbReference type="EMBL" id="DXFA01000154">
    <property type="protein sequence ID" value="HIX49135.1"/>
    <property type="molecule type" value="Genomic_DNA"/>
</dbReference>
<dbReference type="Pfam" id="PF12801">
    <property type="entry name" value="Fer4_5"/>
    <property type="match status" value="2"/>
</dbReference>
<keyword evidence="1" id="KW-0813">Transport</keyword>
<dbReference type="PANTHER" id="PTHR30176:SF3">
    <property type="entry name" value="FERREDOXIN-TYPE PROTEIN NAPH"/>
    <property type="match status" value="1"/>
</dbReference>
<keyword evidence="2" id="KW-0004">4Fe-4S</keyword>
<dbReference type="GO" id="GO:0005886">
    <property type="term" value="C:plasma membrane"/>
    <property type="evidence" value="ECO:0007669"/>
    <property type="project" value="TreeGrafter"/>
</dbReference>
<evidence type="ECO:0000256" key="2">
    <source>
        <dbReference type="ARBA" id="ARBA00022485"/>
    </source>
</evidence>
<reference evidence="9" key="2">
    <citation type="submission" date="2021-04" db="EMBL/GenBank/DDBJ databases">
        <authorList>
            <person name="Gilroy R."/>
        </authorList>
    </citation>
    <scope>NUCLEOTIDE SEQUENCE</scope>
    <source>
        <strain evidence="9">ChiSjej5B23-15282</strain>
    </source>
</reference>
<evidence type="ECO:0000256" key="3">
    <source>
        <dbReference type="ARBA" id="ARBA00022723"/>
    </source>
</evidence>
<reference evidence="9" key="1">
    <citation type="journal article" date="2021" name="PeerJ">
        <title>Extensive microbial diversity within the chicken gut microbiome revealed by metagenomics and culture.</title>
        <authorList>
            <person name="Gilroy R."/>
            <person name="Ravi A."/>
            <person name="Getino M."/>
            <person name="Pursley I."/>
            <person name="Horton D.L."/>
            <person name="Alikhan N.F."/>
            <person name="Baker D."/>
            <person name="Gharbi K."/>
            <person name="Hall N."/>
            <person name="Watson M."/>
            <person name="Adriaenssens E.M."/>
            <person name="Foster-Nyarko E."/>
            <person name="Jarju S."/>
            <person name="Secka A."/>
            <person name="Antonio M."/>
            <person name="Oren A."/>
            <person name="Chaudhuri R.R."/>
            <person name="La Ragione R."/>
            <person name="Hildebrand F."/>
            <person name="Pallen M.J."/>
        </authorList>
    </citation>
    <scope>NUCLEOTIDE SEQUENCE</scope>
    <source>
        <strain evidence="9">ChiSjej5B23-15282</strain>
    </source>
</reference>
<dbReference type="Proteomes" id="UP000824243">
    <property type="component" value="Unassembled WGS sequence"/>
</dbReference>
<proteinExistence type="predicted"/>
<feature type="domain" description="4Fe-4S ferredoxin-type" evidence="8">
    <location>
        <begin position="28"/>
        <end position="67"/>
    </location>
</feature>
<keyword evidence="7" id="KW-0472">Membrane</keyword>
<evidence type="ECO:0000256" key="4">
    <source>
        <dbReference type="ARBA" id="ARBA00022982"/>
    </source>
</evidence>
<feature type="transmembrane region" description="Helical" evidence="7">
    <location>
        <begin position="12"/>
        <end position="45"/>
    </location>
</feature>
<accession>A0A9D2ATB8</accession>
<feature type="transmembrane region" description="Helical" evidence="7">
    <location>
        <begin position="85"/>
        <end position="106"/>
    </location>
</feature>
<comment type="caution">
    <text evidence="9">The sequence shown here is derived from an EMBL/GenBank/DDBJ whole genome shotgun (WGS) entry which is preliminary data.</text>
</comment>
<feature type="transmembrane region" description="Helical" evidence="7">
    <location>
        <begin position="147"/>
        <end position="167"/>
    </location>
</feature>
<evidence type="ECO:0000313" key="9">
    <source>
        <dbReference type="EMBL" id="HIX49135.1"/>
    </source>
</evidence>
<evidence type="ECO:0000313" key="10">
    <source>
        <dbReference type="Proteomes" id="UP000824243"/>
    </source>
</evidence>
<dbReference type="PANTHER" id="PTHR30176">
    <property type="entry name" value="FERREDOXIN-TYPE PROTEIN NAPH"/>
    <property type="match status" value="1"/>
</dbReference>
<evidence type="ECO:0000256" key="7">
    <source>
        <dbReference type="SAM" id="Phobius"/>
    </source>
</evidence>
<sequence>MKTKKKWYDYLWILSLTYLILGFFNILFAWLGLLCFFIPLIISVVKGNKAYCNKYCGRGQLFSLIGGRFGLSRRKDVPAWMRSKYFRYGFLVFFFAMFFVMLWNTWLVFSGAGELKEAVTLLWTFRLPWHWAYHGTLFSPGVAQFAFGFYSVMLTSTVLGLVTMVLFKPRSWCVYCPMGTMTQLICKAKAPRP</sequence>